<dbReference type="SUPFAM" id="SSF158702">
    <property type="entry name" value="Sec63 N-terminal domain-like"/>
    <property type="match status" value="2"/>
</dbReference>
<evidence type="ECO:0000256" key="10">
    <source>
        <dbReference type="ARBA" id="ARBA00022840"/>
    </source>
</evidence>
<feature type="domain" description="Helicase C-terminal" evidence="17">
    <location>
        <begin position="609"/>
        <end position="822"/>
    </location>
</feature>
<keyword evidence="4" id="KW-0507">mRNA processing</keyword>
<dbReference type="SMART" id="SM00973">
    <property type="entry name" value="Sec63"/>
    <property type="match status" value="2"/>
</dbReference>
<dbReference type="CDD" id="cd18019">
    <property type="entry name" value="DEXHc_Brr2_1"/>
    <property type="match status" value="1"/>
</dbReference>
<evidence type="ECO:0000256" key="2">
    <source>
        <dbReference type="ARBA" id="ARBA00010140"/>
    </source>
</evidence>
<evidence type="ECO:0000256" key="13">
    <source>
        <dbReference type="ARBA" id="ARBA00034541"/>
    </source>
</evidence>
<dbReference type="FunFam" id="3.40.50.300:FF:000062">
    <property type="entry name" value="U5 small nuclear ribonucleoprotein helicase"/>
    <property type="match status" value="1"/>
</dbReference>
<dbReference type="InterPro" id="IPR050474">
    <property type="entry name" value="Hel308_SKI2-like"/>
</dbReference>
<dbReference type="InterPro" id="IPR035892">
    <property type="entry name" value="C2_domain_sf"/>
</dbReference>
<dbReference type="GO" id="GO:0005682">
    <property type="term" value="C:U5 snRNP"/>
    <property type="evidence" value="ECO:0007669"/>
    <property type="project" value="UniProtKB-ARBA"/>
</dbReference>
<dbReference type="GO" id="GO:0003724">
    <property type="term" value="F:RNA helicase activity"/>
    <property type="evidence" value="ECO:0007669"/>
    <property type="project" value="UniProtKB-EC"/>
</dbReference>
<dbReference type="OrthoDB" id="5575at2759"/>
<comment type="similarity">
    <text evidence="2">Belongs to the helicase family. SKI2 subfamily.</text>
</comment>
<evidence type="ECO:0000256" key="6">
    <source>
        <dbReference type="ARBA" id="ARBA00022737"/>
    </source>
</evidence>
<dbReference type="InterPro" id="IPR014001">
    <property type="entry name" value="Helicase_ATP-bd"/>
</dbReference>
<dbReference type="Pfam" id="PF00270">
    <property type="entry name" value="DEAD"/>
    <property type="match status" value="2"/>
</dbReference>
<organism evidence="18 19">
    <name type="scientific">Intoshia linei</name>
    <dbReference type="NCBI Taxonomy" id="1819745"/>
    <lineage>
        <taxon>Eukaryota</taxon>
        <taxon>Metazoa</taxon>
        <taxon>Spiralia</taxon>
        <taxon>Lophotrochozoa</taxon>
        <taxon>Mesozoa</taxon>
        <taxon>Orthonectida</taxon>
        <taxon>Rhopaluridae</taxon>
        <taxon>Intoshia</taxon>
    </lineage>
</organism>
<dbReference type="Gene3D" id="1.10.150.20">
    <property type="entry name" value="5' to 3' exonuclease, C-terminal subdomain"/>
    <property type="match status" value="2"/>
</dbReference>
<dbReference type="FunFam" id="1.10.10.10:FF:000024">
    <property type="entry name" value="U5 small nuclear ribonucleoprotein helicase"/>
    <property type="match status" value="1"/>
</dbReference>
<evidence type="ECO:0000256" key="14">
    <source>
        <dbReference type="ARBA" id="ARBA00047984"/>
    </source>
</evidence>
<dbReference type="Pfam" id="PF21188">
    <property type="entry name" value="BRR2_plug"/>
    <property type="match status" value="1"/>
</dbReference>
<dbReference type="Gene3D" id="1.10.10.10">
    <property type="entry name" value="Winged helix-like DNA-binding domain superfamily/Winged helix DNA-binding domain"/>
    <property type="match status" value="2"/>
</dbReference>
<proteinExistence type="inferred from homology"/>
<keyword evidence="19" id="KW-1185">Reference proteome</keyword>
<dbReference type="Pfam" id="PF18149">
    <property type="entry name" value="Helicase_PWI"/>
    <property type="match status" value="1"/>
</dbReference>
<dbReference type="PANTHER" id="PTHR47961">
    <property type="entry name" value="DNA POLYMERASE THETA, PUTATIVE (AFU_ORTHOLOGUE AFUA_1G05260)-RELATED"/>
    <property type="match status" value="1"/>
</dbReference>
<dbReference type="InterPro" id="IPR004179">
    <property type="entry name" value="Sec63-dom"/>
</dbReference>
<dbReference type="GO" id="GO:0003678">
    <property type="term" value="F:DNA helicase activity"/>
    <property type="evidence" value="ECO:0007669"/>
    <property type="project" value="TreeGrafter"/>
</dbReference>
<evidence type="ECO:0000256" key="9">
    <source>
        <dbReference type="ARBA" id="ARBA00022806"/>
    </source>
</evidence>
<dbReference type="FunFam" id="1.10.3380.10:FF:000001">
    <property type="entry name" value="U5 small nuclear ribonucleoprotein helicase"/>
    <property type="match status" value="1"/>
</dbReference>
<keyword evidence="11" id="KW-0508">mRNA splicing</keyword>
<sequence>MIGIYYRPKTAETRQTYAIILTFIQSAIGDQPRNITCGAADEVLRVLKDNSIKEVTKKKEILSLLGDLGDDKYSVLVNLSKKITDWISESAVTEVEGEKYGINVQFEENEEEIDEVYGEVRESAVVLDDDVNMVATEGKGYTIHSTATKSGMDSHMIIDEESGFELNPRSIDAFWLQRNINKSIEDPVVAQQKSKEVMNALMTSQTDIELENHLVVQLGFGMFDFIKILRKYKDIILLCILHACDRNTDEMEETFSRLKGTSELKRILQILNDNMGEEDGGDVTISSNQKQSDKMDIDNAESGTSRNIIDIEHMVFQDGAHFMSNKKCDLPEGSYRKMKRGYEEVHVPASKAKPMGKNEKLKYITDLPGYAQAAFSSYKTLNRVQSQICETALTTDENILVSAPTGAGKTNVALLAIMREIGKHIDADTGIIRKSEFKMVYIAPMKSLVQEQVGMFRKRLESYDIGIEELTGDHQLTKEQIEASQIIVCTPEKWDIVTRKSGERAYTQLVRLIVIDEIHLLHDQRGPILECIVVRSIRQTEMTREPIRFVGLSATLPNYQDVSTFLRVNPSKGLFFFDNSFRPVPLEQTFIGIAEKKALKRFQIMNQIVYEKILENVGKHQILIFVHSRKETYKTAKAIRDLVIENDMLVMFLKEGSASTEILRTESELVKNKELRDLLPYSFAIHHAGMCRVDRTLVEDLFADKRIKILVSTATLAWGVNLPATTVIIKGTQIYSPEKGKWVELGALDVLQMFGRAGRPQYDVKGEGIMLTNHSELQYYLSLMNQQLPIESQFIAKLADNLNAEIVLGTIEDVHDAVKWLGYTYLYIRMLKAPTLYGIKVETIEKDPKLENFRYDLIHTAASILMKNRLIKYDRRNGKLKPTHLGKVASHFYITQESIATYNQLLKRTLTQIELFRVFSLSSEFKNITVREEEKMELSKLIEYVPIPIKEGCDEPSSKVNVLLQAYISQMKLNGLALAADMVYITQSAGRIIRALHEITRNNGWMQLSSICLSLAKMIERRMWSSMFPLRQFAKIPHEIIKQLEKKNLAWDTFLQLSHQEIGELLRMSKAGKTIHKYVHMIPKIELTAHVQPVTRSLLRIHLTLVADFAWDDKIHGKAVSFYINVTDVDSENILHSELFILSKRYHKDEHLLKFYIPVFEPMSPQYFITVNSDKWIGCETQLAISFQHLILPEKYPPPTDLLDLQALPTSALHNVEYEKLYSEDFSVYNPLQTQVFNTIYNGDDNVLIGGSIGNDINICGELAILRMFNNYSSQKCLYIHPRQSIVESRSRNLARKFQSIQKSVNFLSGDIPTDLKTLAKSDVIFSTPENWDVLSRRWKQRKHVQNIGCFIADNLNILSSMNTGATYEIVCARMRYMSIQLKKPMRIIALMLPTSNARDVAQWLGVPIKALFNFNPSVRHIPLEIKLLPYGITNYRARLNAMLRTVYNSIVVEKPKNINAFSQPNPDKMDIDSDHDAVKSSIVFVSSRSQCQSVAIDLLTMSVGEDLPDQFLHVKEEKLVPYLKNIQTESLKKLIVRGIGYIHEGLTRTEKNMIEQLFNNDAIQTIVVHRKSVYNINVKAHVVVIMDTKYFDDQSRMYDDYAVLDLLEMIGKASKPSVVGIECVAHVMCPEARRQFYNKVLLEPLPLESQLDKCLHDHFNAEIITRIIENKQDAVDYMTWTFLYRRISHNPNYYNLQGITHRHISDYLSELVEQTVSDLEQSKCIGLDNLILSPLNLGMIASFYYVCYSTIELFSMSLGPKTKIKGLIEILANATEFSDIECRMHEQDIVKKLAANSKYMKNIAFDNLDRSKKTQLLLYSHFDRINLTPELSTDLNSILYVILRLLNACVDVLSSNGWLASALAAMELSQMITQAQWVKDSYLKQIPHFDDVLIAQCDKQNIENVFSILEMENDDRVKLLNMPENELNDVAHFCNCYPSVEINFNVENESSIEVDENIVVNISLEREDELVNNVVAQFYPSKKNENWWLIIGDQDSNLLCSIKRVPLTHKSTVKMDFNAPEEPGKYNYTLYLMSDSYLGCDQEYQFTINVV</sequence>
<keyword evidence="7" id="KW-0547">Nucleotide-binding</keyword>
<dbReference type="InterPro" id="IPR027417">
    <property type="entry name" value="P-loop_NTPase"/>
</dbReference>
<dbReference type="PROSITE" id="PS51194">
    <property type="entry name" value="HELICASE_CTER"/>
    <property type="match status" value="1"/>
</dbReference>
<comment type="catalytic activity">
    <reaction evidence="14">
        <text>ATP + H2O = ADP + phosphate + H(+)</text>
        <dbReference type="Rhea" id="RHEA:13065"/>
        <dbReference type="ChEBI" id="CHEBI:15377"/>
        <dbReference type="ChEBI" id="CHEBI:15378"/>
        <dbReference type="ChEBI" id="CHEBI:30616"/>
        <dbReference type="ChEBI" id="CHEBI:43474"/>
        <dbReference type="ChEBI" id="CHEBI:456216"/>
        <dbReference type="EC" id="3.6.4.13"/>
    </reaction>
</comment>
<dbReference type="Pfam" id="PF23445">
    <property type="entry name" value="WHD_SNRNP200"/>
    <property type="match status" value="2"/>
</dbReference>
<evidence type="ECO:0000256" key="1">
    <source>
        <dbReference type="ARBA" id="ARBA00004123"/>
    </source>
</evidence>
<dbReference type="InterPro" id="IPR048863">
    <property type="entry name" value="BRR2_plug"/>
</dbReference>
<dbReference type="FunFam" id="1.10.150.20:FF:000004">
    <property type="entry name" value="U5 small nuclear ribonucleoprotein helicase"/>
    <property type="match status" value="1"/>
</dbReference>
<dbReference type="EC" id="3.6.4.13" evidence="3"/>
<evidence type="ECO:0000313" key="18">
    <source>
        <dbReference type="EMBL" id="OAF66385.1"/>
    </source>
</evidence>
<feature type="region of interest" description="Disordered" evidence="15">
    <location>
        <begin position="278"/>
        <end position="299"/>
    </location>
</feature>
<dbReference type="GO" id="GO:0000712">
    <property type="term" value="P:resolution of meiotic recombination intermediates"/>
    <property type="evidence" value="ECO:0007669"/>
    <property type="project" value="TreeGrafter"/>
</dbReference>
<dbReference type="CDD" id="cd18795">
    <property type="entry name" value="SF2_C_Ski2"/>
    <property type="match status" value="1"/>
</dbReference>
<dbReference type="Gene3D" id="2.60.40.150">
    <property type="entry name" value="C2 domain"/>
    <property type="match status" value="2"/>
</dbReference>
<dbReference type="GO" id="GO:0003676">
    <property type="term" value="F:nucleic acid binding"/>
    <property type="evidence" value="ECO:0007669"/>
    <property type="project" value="InterPro"/>
</dbReference>
<dbReference type="GO" id="GO:0005681">
    <property type="term" value="C:spliceosomal complex"/>
    <property type="evidence" value="ECO:0007669"/>
    <property type="project" value="UniProtKB-KW"/>
</dbReference>
<dbReference type="SUPFAM" id="SSF52540">
    <property type="entry name" value="P-loop containing nucleoside triphosphate hydrolases"/>
    <property type="match status" value="4"/>
</dbReference>
<dbReference type="Proteomes" id="UP000078046">
    <property type="component" value="Unassembled WGS sequence"/>
</dbReference>
<dbReference type="FunFam" id="2.60.40.150:FF:000004">
    <property type="entry name" value="RNA helicase, activating signal cointegrator 1"/>
    <property type="match status" value="1"/>
</dbReference>
<dbReference type="FunFam" id="1.10.10.10:FF:000012">
    <property type="entry name" value="U5 small nuclear ribonucleoprotein helicase"/>
    <property type="match status" value="1"/>
</dbReference>
<dbReference type="SUPFAM" id="SSF46785">
    <property type="entry name" value="Winged helix' DNA-binding domain"/>
    <property type="match status" value="2"/>
</dbReference>
<dbReference type="InterPro" id="IPR057842">
    <property type="entry name" value="WH_MER3"/>
</dbReference>
<dbReference type="FunFam" id="1.10.150.20:FF:000013">
    <property type="entry name" value="U5 small nuclear ribonucleoprotein kDa helicase"/>
    <property type="match status" value="1"/>
</dbReference>
<reference evidence="18 19" key="1">
    <citation type="submission" date="2016-04" db="EMBL/GenBank/DDBJ databases">
        <title>The genome of Intoshia linei affirms orthonectids as highly simplified spiralians.</title>
        <authorList>
            <person name="Mikhailov K.V."/>
            <person name="Slusarev G.S."/>
            <person name="Nikitin M.A."/>
            <person name="Logacheva M.D."/>
            <person name="Penin A."/>
            <person name="Aleoshin V."/>
            <person name="Panchin Y.V."/>
        </authorList>
    </citation>
    <scope>NUCLEOTIDE SEQUENCE [LARGE SCALE GENOMIC DNA]</scope>
    <source>
        <strain evidence="18">Intl2013</strain>
        <tissue evidence="18">Whole animal</tissue>
    </source>
</reference>
<keyword evidence="10" id="KW-0067">ATP-binding</keyword>
<dbReference type="InterPro" id="IPR001650">
    <property type="entry name" value="Helicase_C-like"/>
</dbReference>
<evidence type="ECO:0000259" key="16">
    <source>
        <dbReference type="PROSITE" id="PS51192"/>
    </source>
</evidence>
<dbReference type="PROSITE" id="PS51192">
    <property type="entry name" value="HELICASE_ATP_BIND_1"/>
    <property type="match status" value="2"/>
</dbReference>
<keyword evidence="9" id="KW-0347">Helicase</keyword>
<keyword evidence="12" id="KW-0539">Nucleus</keyword>
<dbReference type="PANTHER" id="PTHR47961:SF4">
    <property type="entry name" value="ACTIVATING SIGNAL COINTEGRATOR 1 COMPLEX SUBUNIT 3"/>
    <property type="match status" value="1"/>
</dbReference>
<gene>
    <name evidence="18" type="ORF">A3Q56_05891</name>
</gene>
<dbReference type="EMBL" id="LWCA01000949">
    <property type="protein sequence ID" value="OAF66385.1"/>
    <property type="molecule type" value="Genomic_DNA"/>
</dbReference>
<dbReference type="FunFam" id="3.40.50.300:FF:003287">
    <property type="entry name" value="U5 small nuclear ribonucleoprotein 200 kDa helicase"/>
    <property type="match status" value="1"/>
</dbReference>
<comment type="caution">
    <text evidence="18">The sequence shown here is derived from an EMBL/GenBank/DDBJ whole genome shotgun (WGS) entry which is preliminary data.</text>
</comment>
<evidence type="ECO:0000313" key="19">
    <source>
        <dbReference type="Proteomes" id="UP000078046"/>
    </source>
</evidence>
<evidence type="ECO:0000256" key="5">
    <source>
        <dbReference type="ARBA" id="ARBA00022728"/>
    </source>
</evidence>
<dbReference type="GO" id="GO:0000393">
    <property type="term" value="P:spliceosomal conformational changes to generate catalytic conformation"/>
    <property type="evidence" value="ECO:0007669"/>
    <property type="project" value="UniProtKB-ARBA"/>
</dbReference>
<dbReference type="PIRSF" id="PIRSF039073">
    <property type="entry name" value="BRR2"/>
    <property type="match status" value="1"/>
</dbReference>
<evidence type="ECO:0000256" key="3">
    <source>
        <dbReference type="ARBA" id="ARBA00012552"/>
    </source>
</evidence>
<evidence type="ECO:0000256" key="8">
    <source>
        <dbReference type="ARBA" id="ARBA00022801"/>
    </source>
</evidence>
<dbReference type="SUPFAM" id="SSF81296">
    <property type="entry name" value="E set domains"/>
    <property type="match status" value="1"/>
</dbReference>
<evidence type="ECO:0000256" key="11">
    <source>
        <dbReference type="ARBA" id="ARBA00023187"/>
    </source>
</evidence>
<dbReference type="InterPro" id="IPR036388">
    <property type="entry name" value="WH-like_DNA-bd_sf"/>
</dbReference>
<dbReference type="FunFam" id="3.40.50.300:FF:000254">
    <property type="entry name" value="U5 small nuclear ribonucleoprotein helicase"/>
    <property type="match status" value="1"/>
</dbReference>
<keyword evidence="6" id="KW-0677">Repeat</keyword>
<dbReference type="InterPro" id="IPR014756">
    <property type="entry name" value="Ig_E-set"/>
</dbReference>
<dbReference type="GO" id="GO:0016787">
    <property type="term" value="F:hydrolase activity"/>
    <property type="evidence" value="ECO:0007669"/>
    <property type="project" value="UniProtKB-KW"/>
</dbReference>
<keyword evidence="8" id="KW-0378">Hydrolase</keyword>
<dbReference type="InterPro" id="IPR036390">
    <property type="entry name" value="WH_DNA-bd_sf"/>
</dbReference>
<evidence type="ECO:0000256" key="4">
    <source>
        <dbReference type="ARBA" id="ARBA00022664"/>
    </source>
</evidence>
<dbReference type="Gene3D" id="3.40.50.300">
    <property type="entry name" value="P-loop containing nucleotide triphosphate hydrolases"/>
    <property type="match status" value="4"/>
</dbReference>
<evidence type="ECO:0000259" key="17">
    <source>
        <dbReference type="PROSITE" id="PS51194"/>
    </source>
</evidence>
<evidence type="ECO:0000256" key="12">
    <source>
        <dbReference type="ARBA" id="ARBA00023242"/>
    </source>
</evidence>
<evidence type="ECO:0000256" key="7">
    <source>
        <dbReference type="ARBA" id="ARBA00022741"/>
    </source>
</evidence>
<dbReference type="InterPro" id="IPR041094">
    <property type="entry name" value="Brr2_helicase_PWI"/>
</dbReference>
<protein>
    <recommendedName>
        <fullName evidence="13">U5 small nuclear ribonucleoprotein 200 kDa helicase</fullName>
        <ecNumber evidence="3">3.6.4.13</ecNumber>
    </recommendedName>
</protein>
<accession>A0A177AWM2</accession>
<dbReference type="InterPro" id="IPR011545">
    <property type="entry name" value="DEAD/DEAH_box_helicase_dom"/>
</dbReference>
<dbReference type="FunFam" id="2.60.40.150:FF:000133">
    <property type="entry name" value="Pre-mRNA splicing helicase, putative"/>
    <property type="match status" value="1"/>
</dbReference>
<keyword evidence="5" id="KW-0747">Spliceosome</keyword>
<name>A0A177AWM2_9BILA</name>
<comment type="subcellular location">
    <subcellularLocation>
        <location evidence="1">Nucleus</location>
    </subcellularLocation>
</comment>
<feature type="domain" description="Helicase ATP-binding" evidence="16">
    <location>
        <begin position="1238"/>
        <end position="1413"/>
    </location>
</feature>
<dbReference type="Gene3D" id="1.10.3380.10">
    <property type="entry name" value="Sec63 N-terminal domain-like domain"/>
    <property type="match status" value="2"/>
</dbReference>
<dbReference type="Pfam" id="PF02889">
    <property type="entry name" value="Sec63"/>
    <property type="match status" value="2"/>
</dbReference>
<dbReference type="GO" id="GO:0005524">
    <property type="term" value="F:ATP binding"/>
    <property type="evidence" value="ECO:0007669"/>
    <property type="project" value="UniProtKB-KW"/>
</dbReference>
<dbReference type="SMART" id="SM00487">
    <property type="entry name" value="DEXDc"/>
    <property type="match status" value="1"/>
</dbReference>
<feature type="domain" description="Helicase ATP-binding" evidence="16">
    <location>
        <begin position="390"/>
        <end position="574"/>
    </location>
</feature>
<dbReference type="SMART" id="SM00490">
    <property type="entry name" value="HELICc"/>
    <property type="match status" value="1"/>
</dbReference>
<dbReference type="Pfam" id="PF00271">
    <property type="entry name" value="Helicase_C"/>
    <property type="match status" value="1"/>
</dbReference>
<evidence type="ECO:0000256" key="15">
    <source>
        <dbReference type="SAM" id="MobiDB-lite"/>
    </source>
</evidence>